<accession>A0AAD9NPR4</accession>
<organism evidence="2 3">
    <name type="scientific">Ridgeia piscesae</name>
    <name type="common">Tubeworm</name>
    <dbReference type="NCBI Taxonomy" id="27915"/>
    <lineage>
        <taxon>Eukaryota</taxon>
        <taxon>Metazoa</taxon>
        <taxon>Spiralia</taxon>
        <taxon>Lophotrochozoa</taxon>
        <taxon>Annelida</taxon>
        <taxon>Polychaeta</taxon>
        <taxon>Sedentaria</taxon>
        <taxon>Canalipalpata</taxon>
        <taxon>Sabellida</taxon>
        <taxon>Siboglinidae</taxon>
        <taxon>Ridgeia</taxon>
    </lineage>
</organism>
<name>A0AAD9NPR4_RIDPI</name>
<dbReference type="PROSITE" id="PS50096">
    <property type="entry name" value="IQ"/>
    <property type="match status" value="1"/>
</dbReference>
<dbReference type="AlphaFoldDB" id="A0AAD9NPR4"/>
<dbReference type="EMBL" id="JAODUO010000768">
    <property type="protein sequence ID" value="KAK2174894.1"/>
    <property type="molecule type" value="Genomic_DNA"/>
</dbReference>
<gene>
    <name evidence="2" type="ORF">NP493_769g02030</name>
</gene>
<protein>
    <submittedName>
        <fullName evidence="2">Uncharacterized protein</fullName>
    </submittedName>
</protein>
<proteinExistence type="predicted"/>
<evidence type="ECO:0000313" key="3">
    <source>
        <dbReference type="Proteomes" id="UP001209878"/>
    </source>
</evidence>
<dbReference type="Proteomes" id="UP001209878">
    <property type="component" value="Unassembled WGS sequence"/>
</dbReference>
<evidence type="ECO:0000313" key="2">
    <source>
        <dbReference type="EMBL" id="KAK2174894.1"/>
    </source>
</evidence>
<reference evidence="2" key="1">
    <citation type="journal article" date="2023" name="Mol. Biol. Evol.">
        <title>Third-Generation Sequencing Reveals the Adaptive Role of the Epigenome in Three Deep-Sea Polychaetes.</title>
        <authorList>
            <person name="Perez M."/>
            <person name="Aroh O."/>
            <person name="Sun Y."/>
            <person name="Lan Y."/>
            <person name="Juniper S.K."/>
            <person name="Young C.R."/>
            <person name="Angers B."/>
            <person name="Qian P.Y."/>
        </authorList>
    </citation>
    <scope>NUCLEOTIDE SEQUENCE</scope>
    <source>
        <strain evidence="2">R07B-5</strain>
    </source>
</reference>
<comment type="caution">
    <text evidence="2">The sequence shown here is derived from an EMBL/GenBank/DDBJ whole genome shotgun (WGS) entry which is preliminary data.</text>
</comment>
<evidence type="ECO:0000256" key="1">
    <source>
        <dbReference type="SAM" id="MobiDB-lite"/>
    </source>
</evidence>
<keyword evidence="3" id="KW-1185">Reference proteome</keyword>
<sequence length="250" mass="29782">MSQIQTAWRGYWVRRYVLDFNKRMKYLRALEVANSVARMKLAEYREFMDIQEEEERQAKAAVALEKQLRKTHYLVSTDHIPGVYNSPFRKMPDALEFKLRAMETKISKKKKPVDPPRNLPPLPPKPMGPFREPWEVQKQRYRPARPSFRASGDYYAMEKARKQKKLDDWVALVGAERMDFRRTRSPPYVEDITTRGNDFREQGYGIDRFREENPEKFVAGTFNKNFGWRKIAVFATYEVYQKGYCDIQFP</sequence>
<feature type="compositionally biased region" description="Pro residues" evidence="1">
    <location>
        <begin position="115"/>
        <end position="127"/>
    </location>
</feature>
<feature type="region of interest" description="Disordered" evidence="1">
    <location>
        <begin position="107"/>
        <end position="130"/>
    </location>
</feature>